<gene>
    <name evidence="2" type="ORF">SAMN05216268_111314</name>
</gene>
<evidence type="ECO:0000313" key="2">
    <source>
        <dbReference type="EMBL" id="SHM52820.1"/>
    </source>
</evidence>
<protein>
    <submittedName>
        <fullName evidence="2">Competence protein CoiA</fullName>
    </submittedName>
</protein>
<comment type="caution">
    <text evidence="2">The sequence shown here is derived from an EMBL/GenBank/DDBJ whole genome shotgun (WGS) entry which is preliminary data.</text>
</comment>
<evidence type="ECO:0000259" key="1">
    <source>
        <dbReference type="Pfam" id="PF06054"/>
    </source>
</evidence>
<name>A0A9X8QVX5_9ACTN</name>
<accession>A0A9X8QVX5</accession>
<dbReference type="EMBL" id="FRBK01000011">
    <property type="protein sequence ID" value="SHM52820.1"/>
    <property type="molecule type" value="Genomic_DNA"/>
</dbReference>
<reference evidence="3" key="1">
    <citation type="submission" date="2016-11" db="EMBL/GenBank/DDBJ databases">
        <authorList>
            <person name="Jaros S."/>
            <person name="Januszkiewicz K."/>
            <person name="Wedrychowicz H."/>
        </authorList>
    </citation>
    <scope>NUCLEOTIDE SEQUENCE [LARGE SCALE GENOMIC DNA]</scope>
    <source>
        <strain evidence="3">CGMCC 4.3555</strain>
    </source>
</reference>
<evidence type="ECO:0000313" key="3">
    <source>
        <dbReference type="Proteomes" id="UP000184388"/>
    </source>
</evidence>
<proteinExistence type="predicted"/>
<sequence length="417" mass="46487">MPMTAIHPERGRIDATAGDLGCDWTWAAIHRVRPRVPLACPECRHGVRAKVSHLGLRFFAHDPGAPTCGLAGESMEHRLLKLELVTAARNAGWHAALEVPAADGRWRADVMATSPDGTLRMAWEAQLSSITEDEVRQRTDRYARDGVRVCWVVTQPRRWRGRVPSILVKPPIEGQRAVWEVAEGLVRFATEPCHHHVSCFGGHGQWQNVKTPLRDFVVWVLDRQVVPHHFVSPELLSEHQWEQVWTVPQYVTLAADFAKAKRRARRKRAVSGTVHVTSLDGMGPDAIAREVALRITGALPPQRSRRVRSGALRYFAAPSSPEAHGAAGLARVHAAVETWVTEETGGQATVRADEYLAGGTPVYLDNAVYGVIRPDPDQVDWHRWPGRRNWVLFVTSRDELKRIAAAAPNGVRIIELE</sequence>
<dbReference type="InterPro" id="IPR010330">
    <property type="entry name" value="CoiA_nuc"/>
</dbReference>
<dbReference type="AlphaFoldDB" id="A0A9X8QVX5"/>
<dbReference type="Proteomes" id="UP000184388">
    <property type="component" value="Unassembled WGS sequence"/>
</dbReference>
<dbReference type="Pfam" id="PF06054">
    <property type="entry name" value="CoiA_nuc"/>
    <property type="match status" value="1"/>
</dbReference>
<organism evidence="2 3">
    <name type="scientific">Streptomyces yunnanensis</name>
    <dbReference type="NCBI Taxonomy" id="156453"/>
    <lineage>
        <taxon>Bacteria</taxon>
        <taxon>Bacillati</taxon>
        <taxon>Actinomycetota</taxon>
        <taxon>Actinomycetes</taxon>
        <taxon>Kitasatosporales</taxon>
        <taxon>Streptomycetaceae</taxon>
        <taxon>Streptomyces</taxon>
    </lineage>
</organism>
<feature type="domain" description="Competence protein CoiA nuclease-like" evidence="1">
    <location>
        <begin position="73"/>
        <end position="155"/>
    </location>
</feature>